<dbReference type="InterPro" id="IPR037143">
    <property type="entry name" value="4-PPantetheinyl_Trfase_dom_sf"/>
</dbReference>
<gene>
    <name evidence="7" type="ORF">GCM10007100_36500</name>
</gene>
<comment type="caution">
    <text evidence="7">The sequence shown here is derived from an EMBL/GenBank/DDBJ whole genome shotgun (WGS) entry which is preliminary data.</text>
</comment>
<feature type="domain" description="4'-phosphopantetheinyl transferase" evidence="6">
    <location>
        <begin position="105"/>
        <end position="176"/>
    </location>
</feature>
<name>A0A918TZ48_9BACT</name>
<sequence length="221" mass="24931">MSPHPPLPTAGEVHVWKLKQEGGEKTRLSPAEVERMERYRFANDRHRYCATQSHKRTILSRYLGERPEDLSFTENQQGKPALPGLEFSISHTAGLSLLAVTTRNPVGIDIERIQIPEDLDSLAERIASKAEWTHFLSLSNEDKSNLFFQLWTAKEAFVKALGTGFEMEPHELQTELPSLASISHLGKNRHLLHPFNAIPGYVAHLASKEAFTKVTSFDFSD</sequence>
<organism evidence="7 8">
    <name type="scientific">Roseibacillus persicicus</name>
    <dbReference type="NCBI Taxonomy" id="454148"/>
    <lineage>
        <taxon>Bacteria</taxon>
        <taxon>Pseudomonadati</taxon>
        <taxon>Verrucomicrobiota</taxon>
        <taxon>Verrucomicrobiia</taxon>
        <taxon>Verrucomicrobiales</taxon>
        <taxon>Verrucomicrobiaceae</taxon>
        <taxon>Roseibacillus</taxon>
    </lineage>
</organism>
<dbReference type="InterPro" id="IPR004568">
    <property type="entry name" value="Ppantetheine-prot_Trfase_dom"/>
</dbReference>
<evidence type="ECO:0000313" key="8">
    <source>
        <dbReference type="Proteomes" id="UP000644507"/>
    </source>
</evidence>
<dbReference type="RefSeq" id="WP_189573460.1">
    <property type="nucleotide sequence ID" value="NZ_BMXI01000019.1"/>
</dbReference>
<evidence type="ECO:0000259" key="6">
    <source>
        <dbReference type="Pfam" id="PF01648"/>
    </source>
</evidence>
<evidence type="ECO:0000256" key="2">
    <source>
        <dbReference type="ARBA" id="ARBA00010990"/>
    </source>
</evidence>
<dbReference type="NCBIfam" id="TIGR00556">
    <property type="entry name" value="pantethn_trn"/>
    <property type="match status" value="1"/>
</dbReference>
<comment type="similarity">
    <text evidence="2">Belongs to the P-Pant transferase superfamily. Gsp/Sfp/HetI/AcpT family.</text>
</comment>
<dbReference type="Pfam" id="PF01648">
    <property type="entry name" value="ACPS"/>
    <property type="match status" value="1"/>
</dbReference>
<evidence type="ECO:0000256" key="4">
    <source>
        <dbReference type="ARBA" id="ARBA00022723"/>
    </source>
</evidence>
<dbReference type="EMBL" id="BMXI01000019">
    <property type="protein sequence ID" value="GHC65427.1"/>
    <property type="molecule type" value="Genomic_DNA"/>
</dbReference>
<evidence type="ECO:0000256" key="5">
    <source>
        <dbReference type="ARBA" id="ARBA00022842"/>
    </source>
</evidence>
<evidence type="ECO:0000313" key="7">
    <source>
        <dbReference type="EMBL" id="GHC65427.1"/>
    </source>
</evidence>
<keyword evidence="3" id="KW-0808">Transferase</keyword>
<dbReference type="GO" id="GO:0006633">
    <property type="term" value="P:fatty acid biosynthetic process"/>
    <property type="evidence" value="ECO:0007669"/>
    <property type="project" value="InterPro"/>
</dbReference>
<dbReference type="InterPro" id="IPR008278">
    <property type="entry name" value="4-PPantetheinyl_Trfase_dom"/>
</dbReference>
<accession>A0A918TZ48</accession>
<dbReference type="GO" id="GO:0019878">
    <property type="term" value="P:lysine biosynthetic process via aminoadipic acid"/>
    <property type="evidence" value="ECO:0007669"/>
    <property type="project" value="TreeGrafter"/>
</dbReference>
<keyword evidence="8" id="KW-1185">Reference proteome</keyword>
<dbReference type="Gene3D" id="3.90.470.20">
    <property type="entry name" value="4'-phosphopantetheinyl transferase domain"/>
    <property type="match status" value="2"/>
</dbReference>
<keyword evidence="5" id="KW-0460">Magnesium</keyword>
<dbReference type="InterPro" id="IPR050559">
    <property type="entry name" value="P-Pant_transferase_sf"/>
</dbReference>
<dbReference type="PANTHER" id="PTHR12215:SF10">
    <property type="entry name" value="L-AMINOADIPATE-SEMIALDEHYDE DEHYDROGENASE-PHOSPHOPANTETHEINYL TRANSFERASE"/>
    <property type="match status" value="1"/>
</dbReference>
<dbReference type="AlphaFoldDB" id="A0A918TZ48"/>
<dbReference type="PANTHER" id="PTHR12215">
    <property type="entry name" value="PHOSPHOPANTETHEINE TRANSFERASE"/>
    <property type="match status" value="1"/>
</dbReference>
<dbReference type="GO" id="GO:0000287">
    <property type="term" value="F:magnesium ion binding"/>
    <property type="evidence" value="ECO:0007669"/>
    <property type="project" value="InterPro"/>
</dbReference>
<dbReference type="Proteomes" id="UP000644507">
    <property type="component" value="Unassembled WGS sequence"/>
</dbReference>
<evidence type="ECO:0000256" key="3">
    <source>
        <dbReference type="ARBA" id="ARBA00022679"/>
    </source>
</evidence>
<proteinExistence type="inferred from homology"/>
<dbReference type="SUPFAM" id="SSF56214">
    <property type="entry name" value="4'-phosphopantetheinyl transferase"/>
    <property type="match status" value="2"/>
</dbReference>
<reference evidence="7" key="2">
    <citation type="submission" date="2020-09" db="EMBL/GenBank/DDBJ databases">
        <authorList>
            <person name="Sun Q."/>
            <person name="Kim S."/>
        </authorList>
    </citation>
    <scope>NUCLEOTIDE SEQUENCE</scope>
    <source>
        <strain evidence="7">KCTC 12988</strain>
    </source>
</reference>
<evidence type="ECO:0000256" key="1">
    <source>
        <dbReference type="ARBA" id="ARBA00001946"/>
    </source>
</evidence>
<reference evidence="7" key="1">
    <citation type="journal article" date="2014" name="Int. J. Syst. Evol. Microbiol.">
        <title>Complete genome sequence of Corynebacterium casei LMG S-19264T (=DSM 44701T), isolated from a smear-ripened cheese.</title>
        <authorList>
            <consortium name="US DOE Joint Genome Institute (JGI-PGF)"/>
            <person name="Walter F."/>
            <person name="Albersmeier A."/>
            <person name="Kalinowski J."/>
            <person name="Ruckert C."/>
        </authorList>
    </citation>
    <scope>NUCLEOTIDE SEQUENCE</scope>
    <source>
        <strain evidence="7">KCTC 12988</strain>
    </source>
</reference>
<keyword evidence="4" id="KW-0479">Metal-binding</keyword>
<protein>
    <recommendedName>
        <fullName evidence="6">4'-phosphopantetheinyl transferase domain-containing protein</fullName>
    </recommendedName>
</protein>
<dbReference type="GO" id="GO:0008897">
    <property type="term" value="F:holo-[acyl-carrier-protein] synthase activity"/>
    <property type="evidence" value="ECO:0007669"/>
    <property type="project" value="InterPro"/>
</dbReference>
<dbReference type="GO" id="GO:0005829">
    <property type="term" value="C:cytosol"/>
    <property type="evidence" value="ECO:0007669"/>
    <property type="project" value="TreeGrafter"/>
</dbReference>
<comment type="cofactor">
    <cofactor evidence="1">
        <name>Mg(2+)</name>
        <dbReference type="ChEBI" id="CHEBI:18420"/>
    </cofactor>
</comment>